<keyword evidence="2" id="KW-1185">Reference proteome</keyword>
<gene>
    <name evidence="1" type="ORF">CEXT_458471</name>
</gene>
<organism evidence="1 2">
    <name type="scientific">Caerostris extrusa</name>
    <name type="common">Bark spider</name>
    <name type="synonym">Caerostris bankana</name>
    <dbReference type="NCBI Taxonomy" id="172846"/>
    <lineage>
        <taxon>Eukaryota</taxon>
        <taxon>Metazoa</taxon>
        <taxon>Ecdysozoa</taxon>
        <taxon>Arthropoda</taxon>
        <taxon>Chelicerata</taxon>
        <taxon>Arachnida</taxon>
        <taxon>Araneae</taxon>
        <taxon>Araneomorphae</taxon>
        <taxon>Entelegynae</taxon>
        <taxon>Araneoidea</taxon>
        <taxon>Araneidae</taxon>
        <taxon>Caerostris</taxon>
    </lineage>
</organism>
<reference evidence="1 2" key="1">
    <citation type="submission" date="2021-06" db="EMBL/GenBank/DDBJ databases">
        <title>Caerostris extrusa draft genome.</title>
        <authorList>
            <person name="Kono N."/>
            <person name="Arakawa K."/>
        </authorList>
    </citation>
    <scope>NUCLEOTIDE SEQUENCE [LARGE SCALE GENOMIC DNA]</scope>
</reference>
<feature type="non-terminal residue" evidence="1">
    <location>
        <position position="1"/>
    </location>
</feature>
<name>A0AAV4WB41_CAEEX</name>
<evidence type="ECO:0000313" key="2">
    <source>
        <dbReference type="Proteomes" id="UP001054945"/>
    </source>
</evidence>
<evidence type="ECO:0000313" key="1">
    <source>
        <dbReference type="EMBL" id="GIY79295.1"/>
    </source>
</evidence>
<proteinExistence type="predicted"/>
<dbReference type="AlphaFoldDB" id="A0AAV4WB41"/>
<accession>A0AAV4WB41</accession>
<dbReference type="EMBL" id="BPLR01015868">
    <property type="protein sequence ID" value="GIY79295.1"/>
    <property type="molecule type" value="Genomic_DNA"/>
</dbReference>
<comment type="caution">
    <text evidence="1">The sequence shown here is derived from an EMBL/GenBank/DDBJ whole genome shotgun (WGS) entry which is preliminary data.</text>
</comment>
<protein>
    <submittedName>
        <fullName evidence="1">Uncharacterized protein</fullName>
    </submittedName>
</protein>
<dbReference type="Proteomes" id="UP001054945">
    <property type="component" value="Unassembled WGS sequence"/>
</dbReference>
<sequence length="251" mass="27919">SAEISHFKIRLHKMLHAHGTVFWCHAAGQLCPAVALVVAPVIGADAKQFNTSCKTVSSPKRRNVLFRLSRKLKNAFERTCQLTWSSWVRSQINKDDAQLFSCLHPVNAYRGYGSVPKAGLKPSGPQEWRTLSQTKHKAEGQLFLPVRLLHHVNVHNQHSTGSQTQLQDVDLSGPSFWAGVRSSKTGAGPLVLTETLLQPQLPVATEDLYYFSDSTRAISQEPSSLESVAHSHFLKDGKKKLFTNLQLLFVD</sequence>